<protein>
    <submittedName>
        <fullName evidence="2">Uncharacterized protein</fullName>
    </submittedName>
</protein>
<dbReference type="EMBL" id="JMQC01000007">
    <property type="protein sequence ID" value="KFN04672.1"/>
    <property type="molecule type" value="Genomic_DNA"/>
</dbReference>
<evidence type="ECO:0000313" key="2">
    <source>
        <dbReference type="EMBL" id="KFN04672.1"/>
    </source>
</evidence>
<dbReference type="PATRIC" id="fig|1405.8.peg.83"/>
<reference evidence="3 5" key="2">
    <citation type="submission" date="2018-08" db="EMBL/GenBank/DDBJ databases">
        <title>Bacillus clarus sp. nov. strain PS00077A.</title>
        <authorList>
            <person name="Mendez Acevedo M."/>
            <person name="Carroll L."/>
            <person name="Mukherjee M."/>
            <person name="Wiedmann M."/>
            <person name="Kovac J."/>
        </authorList>
    </citation>
    <scope>NUCLEOTIDE SEQUENCE [LARGE SCALE GENOMIC DNA]</scope>
    <source>
        <strain evidence="3 5">PS00077A</strain>
    </source>
</reference>
<dbReference type="Proteomes" id="UP000029389">
    <property type="component" value="Unassembled WGS sequence"/>
</dbReference>
<name>A0A090Z226_9BACI</name>
<gene>
    <name evidence="3" type="ORF">D0U04_23755</name>
    <name evidence="2" type="ORF">DJ93_5912</name>
</gene>
<evidence type="ECO:0000313" key="5">
    <source>
        <dbReference type="Proteomes" id="UP000264294"/>
    </source>
</evidence>
<dbReference type="RefSeq" id="WP_042978680.1">
    <property type="nucleotide sequence ID" value="NZ_JMQC01000007.1"/>
</dbReference>
<feature type="region of interest" description="Disordered" evidence="1">
    <location>
        <begin position="247"/>
        <end position="295"/>
    </location>
</feature>
<feature type="region of interest" description="Disordered" evidence="1">
    <location>
        <begin position="311"/>
        <end position="356"/>
    </location>
</feature>
<evidence type="ECO:0000313" key="3">
    <source>
        <dbReference type="EMBL" id="RFT63887.1"/>
    </source>
</evidence>
<accession>A0A090Z226</accession>
<dbReference type="EMBL" id="QVOD01000042">
    <property type="protein sequence ID" value="RFT63887.1"/>
    <property type="molecule type" value="Genomic_DNA"/>
</dbReference>
<evidence type="ECO:0000256" key="1">
    <source>
        <dbReference type="SAM" id="MobiDB-lite"/>
    </source>
</evidence>
<reference evidence="2 4" key="1">
    <citation type="submission" date="2014-04" db="EMBL/GenBank/DDBJ databases">
        <authorList>
            <person name="Bishop-Lilly K.A."/>
            <person name="Broomall S.M."/>
            <person name="Chain P.S."/>
            <person name="Chertkov O."/>
            <person name="Coyne S.R."/>
            <person name="Daligault H.E."/>
            <person name="Davenport K.W."/>
            <person name="Erkkila T."/>
            <person name="Frey K.G."/>
            <person name="Gibbons H.S."/>
            <person name="Gu W."/>
            <person name="Jaissle J."/>
            <person name="Johnson S.L."/>
            <person name="Koroleva G.I."/>
            <person name="Ladner J.T."/>
            <person name="Lo C.-C."/>
            <person name="Minogue T.D."/>
            <person name="Munk C."/>
            <person name="Palacios G.F."/>
            <person name="Redden C.L."/>
            <person name="Rosenzweig C.N."/>
            <person name="Scholz M.B."/>
            <person name="Teshima H."/>
            <person name="Xu Y."/>
        </authorList>
    </citation>
    <scope>NUCLEOTIDE SEQUENCE [LARGE SCALE GENOMIC DNA]</scope>
    <source>
        <strain evidence="2 4">BHP</strain>
    </source>
</reference>
<comment type="caution">
    <text evidence="2">The sequence shown here is derived from an EMBL/GenBank/DDBJ whole genome shotgun (WGS) entry which is preliminary data.</text>
</comment>
<keyword evidence="5" id="KW-1185">Reference proteome</keyword>
<feature type="compositionally biased region" description="Basic and acidic residues" evidence="1">
    <location>
        <begin position="317"/>
        <end position="354"/>
    </location>
</feature>
<dbReference type="AlphaFoldDB" id="A0A090Z226"/>
<evidence type="ECO:0000313" key="4">
    <source>
        <dbReference type="Proteomes" id="UP000029389"/>
    </source>
</evidence>
<dbReference type="Proteomes" id="UP000264294">
    <property type="component" value="Unassembled WGS sequence"/>
</dbReference>
<proteinExistence type="predicted"/>
<sequence>MNIQEQVKQEDVQHTLYKYAVNTAGIAKERFPKENMQELRRGVESGVTRFAIPSVTSAMDWGQGDITLDVHHDTGKVRVYEQEIDGENWSKSSLRFKGEKLLSEVVKEHEEKPQKTHQIVKNIPKELETRYRAFVEAKRQEDEYNTDSMLRVMRTEDKYTTLRKTAIEQGVIAETSIQRMEYKVEQSFEPLEQLKTKDKVMIPKETPKDAYKESYKEQVLEEIAPSQEEEQYKEQYKAEVLATLEIGKEKSTDSKEQVSKEEKMEARPGKQEETYSKSREERVKEMKEFEKTHPYPEVYRLKKEALQELKGMNLTDSQREKLTNLEKALDQEKQEYDKKSNKESSQEKELKNENKFAQIFHRFKGVKKKEQPKETEMERS</sequence>
<organism evidence="2 4">
    <name type="scientific">Bacillus clarus</name>
    <dbReference type="NCBI Taxonomy" id="2338372"/>
    <lineage>
        <taxon>Bacteria</taxon>
        <taxon>Bacillati</taxon>
        <taxon>Bacillota</taxon>
        <taxon>Bacilli</taxon>
        <taxon>Bacillales</taxon>
        <taxon>Bacillaceae</taxon>
        <taxon>Bacillus</taxon>
        <taxon>Bacillus cereus group</taxon>
    </lineage>
</organism>